<evidence type="ECO:0000313" key="2">
    <source>
        <dbReference type="Proteomes" id="UP000286415"/>
    </source>
</evidence>
<evidence type="ECO:0000313" key="1">
    <source>
        <dbReference type="EMBL" id="KAG5444119.1"/>
    </source>
</evidence>
<name>A0A419Q6K3_CLOSI</name>
<organism evidence="1 2">
    <name type="scientific">Clonorchis sinensis</name>
    <name type="common">Chinese liver fluke</name>
    <dbReference type="NCBI Taxonomy" id="79923"/>
    <lineage>
        <taxon>Eukaryota</taxon>
        <taxon>Metazoa</taxon>
        <taxon>Spiralia</taxon>
        <taxon>Lophotrochozoa</taxon>
        <taxon>Platyhelminthes</taxon>
        <taxon>Trematoda</taxon>
        <taxon>Digenea</taxon>
        <taxon>Opisthorchiida</taxon>
        <taxon>Opisthorchiata</taxon>
        <taxon>Opisthorchiidae</taxon>
        <taxon>Clonorchis</taxon>
    </lineage>
</organism>
<dbReference type="InParanoid" id="A0A419Q6K3"/>
<dbReference type="AlphaFoldDB" id="A0A419Q6K3"/>
<proteinExistence type="predicted"/>
<keyword evidence="2" id="KW-1185">Reference proteome</keyword>
<protein>
    <submittedName>
        <fullName evidence="1">Uncharacterized protein</fullName>
    </submittedName>
</protein>
<sequence length="85" mass="9583">MSLRHRTGATAQRLFITIIIIIINTKVISKYVFCQLCKIRLGQPGSIPALMLPSGVMAVRHRKDATAERFTVQRPLLMTVYRAVT</sequence>
<reference evidence="1 2" key="1">
    <citation type="journal article" date="2018" name="Biotechnol. Adv.">
        <title>Improved genomic resources and new bioinformatic workflow for the carcinogenic parasite Clonorchis sinensis: Biotechnological implications.</title>
        <authorList>
            <person name="Wang D."/>
            <person name="Korhonen P.K."/>
            <person name="Gasser R.B."/>
            <person name="Young N.D."/>
        </authorList>
    </citation>
    <scope>NUCLEOTIDE SEQUENCE [LARGE SCALE GENOMIC DNA]</scope>
    <source>
        <strain evidence="1">Cs-k2</strain>
    </source>
</reference>
<accession>A0A419Q6K3</accession>
<dbReference type="EMBL" id="NIRI02000056">
    <property type="protein sequence ID" value="KAG5444119.1"/>
    <property type="molecule type" value="Genomic_DNA"/>
</dbReference>
<gene>
    <name evidence="1" type="ORF">CSKR_101605</name>
</gene>
<comment type="caution">
    <text evidence="1">The sequence shown here is derived from an EMBL/GenBank/DDBJ whole genome shotgun (WGS) entry which is preliminary data.</text>
</comment>
<dbReference type="Proteomes" id="UP000286415">
    <property type="component" value="Unassembled WGS sequence"/>
</dbReference>
<reference evidence="1 2" key="2">
    <citation type="journal article" date="2021" name="Genomics">
        <title>High-quality reference genome for Clonorchis sinensis.</title>
        <authorList>
            <person name="Young N.D."/>
            <person name="Stroehlein A.J."/>
            <person name="Kinkar L."/>
            <person name="Wang T."/>
            <person name="Sohn W.M."/>
            <person name="Chang B.C.H."/>
            <person name="Kaur P."/>
            <person name="Weisz D."/>
            <person name="Dudchenko O."/>
            <person name="Aiden E.L."/>
            <person name="Korhonen P.K."/>
            <person name="Gasser R.B."/>
        </authorList>
    </citation>
    <scope>NUCLEOTIDE SEQUENCE [LARGE SCALE GENOMIC DNA]</scope>
    <source>
        <strain evidence="1">Cs-k2</strain>
    </source>
</reference>